<dbReference type="InterPro" id="IPR040453">
    <property type="entry name" value="Mnd1_HTH"/>
</dbReference>
<reference evidence="11" key="1">
    <citation type="submission" date="2017-02" db="UniProtKB">
        <authorList>
            <consortium name="WormBaseParasite"/>
        </authorList>
    </citation>
    <scope>IDENTIFICATION</scope>
</reference>
<evidence type="ECO:0000313" key="10">
    <source>
        <dbReference type="Proteomes" id="UP000274131"/>
    </source>
</evidence>
<keyword evidence="10" id="KW-1185">Reference proteome</keyword>
<proteinExistence type="predicted"/>
<feature type="domain" description="Mnd1 HTH" evidence="7">
    <location>
        <begin position="192"/>
        <end position="251"/>
    </location>
</feature>
<dbReference type="Proteomes" id="UP000274131">
    <property type="component" value="Unassembled WGS sequence"/>
</dbReference>
<evidence type="ECO:0000256" key="6">
    <source>
        <dbReference type="SAM" id="Phobius"/>
    </source>
</evidence>
<dbReference type="AlphaFoldDB" id="A0A0N4V8F0"/>
<evidence type="ECO:0000256" key="3">
    <source>
        <dbReference type="ARBA" id="ARBA00023242"/>
    </source>
</evidence>
<keyword evidence="2 4" id="KW-0175">Coiled coil</keyword>
<dbReference type="InterPro" id="IPR040661">
    <property type="entry name" value="LZ3wCH"/>
</dbReference>
<keyword evidence="6" id="KW-1133">Transmembrane helix</keyword>
<evidence type="ECO:0000313" key="11">
    <source>
        <dbReference type="WBParaSite" id="EVEC_0000662601-mRNA-1"/>
    </source>
</evidence>
<feature type="coiled-coil region" evidence="4">
    <location>
        <begin position="262"/>
        <end position="316"/>
    </location>
</feature>
<feature type="domain" description="Leucine zipper with capping helix" evidence="8">
    <location>
        <begin position="332"/>
        <end position="380"/>
    </location>
</feature>
<organism evidence="11">
    <name type="scientific">Enterobius vermicularis</name>
    <name type="common">Human pinworm</name>
    <dbReference type="NCBI Taxonomy" id="51028"/>
    <lineage>
        <taxon>Eukaryota</taxon>
        <taxon>Metazoa</taxon>
        <taxon>Ecdysozoa</taxon>
        <taxon>Nematoda</taxon>
        <taxon>Chromadorea</taxon>
        <taxon>Rhabditida</taxon>
        <taxon>Spirurina</taxon>
        <taxon>Oxyuridomorpha</taxon>
        <taxon>Oxyuroidea</taxon>
        <taxon>Oxyuridae</taxon>
        <taxon>Enterobius</taxon>
    </lineage>
</organism>
<name>A0A0N4V8F0_ENTVE</name>
<comment type="subcellular location">
    <subcellularLocation>
        <location evidence="1">Nucleus</location>
    </subcellularLocation>
</comment>
<evidence type="ECO:0000256" key="2">
    <source>
        <dbReference type="ARBA" id="ARBA00023054"/>
    </source>
</evidence>
<dbReference type="STRING" id="51028.A0A0N4V8F0"/>
<protein>
    <submittedName>
        <fullName evidence="11">Meiotic nuclear division protein 1 homolog</fullName>
    </submittedName>
</protein>
<dbReference type="OrthoDB" id="273345at2759"/>
<sequence length="381" mass="43694">MRETHRQHFNGTVGSTRGSFRRSTGIALRDQSGHWRHPERKLREERQIRSGEDQGLKAMKNRTQLNSVHSLGCGEASCAHNEVKLENYRTGHKGSRNVKTVSKRIAQAVRLNLRDHGCGVPTLSPASPAEMKRMLRGLSYTEAQIETGLKMQVSFIYFGVLHYDFFFLLPSFFVIKASRKRGLSADEKKSRLLQLFYESNEFFLMKELERRAPKEKGIVPQSVKEVTQLLVDEGLVECEKIGTLSCFWAFPSKATQTRKRKLEDLDAKIGEAKKKVESLKEEVNKARLGKEETKERAKLILRYSSLRDTLSELRQKRIKLDESGPEAIMRAESSASAARDAVNRWTDNIFAIKKWCKKKFAMEEKCLDNQFGIDPDMDYVD</sequence>
<evidence type="ECO:0000256" key="4">
    <source>
        <dbReference type="SAM" id="Coils"/>
    </source>
</evidence>
<dbReference type="GO" id="GO:0005634">
    <property type="term" value="C:nucleus"/>
    <property type="evidence" value="ECO:0007669"/>
    <property type="project" value="UniProtKB-SubCell"/>
</dbReference>
<gene>
    <name evidence="9" type="ORF">EVEC_LOCUS6200</name>
</gene>
<evidence type="ECO:0000256" key="5">
    <source>
        <dbReference type="SAM" id="MobiDB-lite"/>
    </source>
</evidence>
<dbReference type="WBParaSite" id="EVEC_0000662601-mRNA-1">
    <property type="protein sequence ID" value="EVEC_0000662601-mRNA-1"/>
    <property type="gene ID" value="EVEC_0000662601"/>
</dbReference>
<evidence type="ECO:0000259" key="8">
    <source>
        <dbReference type="Pfam" id="PF18517"/>
    </source>
</evidence>
<evidence type="ECO:0000259" key="7">
    <source>
        <dbReference type="Pfam" id="PF03962"/>
    </source>
</evidence>
<evidence type="ECO:0000313" key="9">
    <source>
        <dbReference type="EMBL" id="VDD91449.1"/>
    </source>
</evidence>
<dbReference type="EMBL" id="UXUI01008415">
    <property type="protein sequence ID" value="VDD91449.1"/>
    <property type="molecule type" value="Genomic_DNA"/>
</dbReference>
<keyword evidence="3" id="KW-0539">Nucleus</keyword>
<feature type="compositionally biased region" description="Polar residues" evidence="5">
    <location>
        <begin position="9"/>
        <end position="22"/>
    </location>
</feature>
<keyword evidence="6" id="KW-0472">Membrane</keyword>
<dbReference type="Pfam" id="PF03962">
    <property type="entry name" value="Mnd1"/>
    <property type="match status" value="1"/>
</dbReference>
<dbReference type="Pfam" id="PF18517">
    <property type="entry name" value="LZ3wCH"/>
    <property type="match status" value="1"/>
</dbReference>
<feature type="region of interest" description="Disordered" evidence="5">
    <location>
        <begin position="1"/>
        <end position="25"/>
    </location>
</feature>
<accession>A0A0N4V8F0</accession>
<feature type="transmembrane region" description="Helical" evidence="6">
    <location>
        <begin position="155"/>
        <end position="175"/>
    </location>
</feature>
<reference evidence="9 10" key="2">
    <citation type="submission" date="2018-10" db="EMBL/GenBank/DDBJ databases">
        <authorList>
            <consortium name="Pathogen Informatics"/>
        </authorList>
    </citation>
    <scope>NUCLEOTIDE SEQUENCE [LARGE SCALE GENOMIC DNA]</scope>
</reference>
<keyword evidence="6" id="KW-0812">Transmembrane</keyword>
<evidence type="ECO:0000256" key="1">
    <source>
        <dbReference type="ARBA" id="ARBA00004123"/>
    </source>
</evidence>